<keyword evidence="2 6" id="KW-0349">Heme</keyword>
<keyword evidence="1" id="KW-0813">Transport</keyword>
<evidence type="ECO:0000256" key="6">
    <source>
        <dbReference type="PROSITE-ProRule" id="PRU00433"/>
    </source>
</evidence>
<evidence type="ECO:0000256" key="3">
    <source>
        <dbReference type="ARBA" id="ARBA00022723"/>
    </source>
</evidence>
<keyword evidence="9" id="KW-1185">Reference proteome</keyword>
<dbReference type="InterPro" id="IPR008168">
    <property type="entry name" value="Cyt_C_IC"/>
</dbReference>
<dbReference type="Gene3D" id="1.10.760.10">
    <property type="entry name" value="Cytochrome c-like domain"/>
    <property type="match status" value="1"/>
</dbReference>
<dbReference type="SUPFAM" id="SSF46626">
    <property type="entry name" value="Cytochrome c"/>
    <property type="match status" value="1"/>
</dbReference>
<sequence length="115" mass="12447">MVRYFYGVLVLLVFCLYSCHNTDGSSKGVLKEVKESKPDAVSDGAITYRKRCAVCHGNDGAAGIYNAAYLGISTMDDASIAKVLKSGKGAMPSFSNSLNEVQIMQVTSYIKTLRH</sequence>
<protein>
    <recommendedName>
        <fullName evidence="7">Cytochrome c domain-containing protein</fullName>
    </recommendedName>
</protein>
<dbReference type="InterPro" id="IPR009056">
    <property type="entry name" value="Cyt_c-like_dom"/>
</dbReference>
<evidence type="ECO:0000256" key="4">
    <source>
        <dbReference type="ARBA" id="ARBA00022982"/>
    </source>
</evidence>
<feature type="domain" description="Cytochrome c" evidence="7">
    <location>
        <begin position="39"/>
        <end position="114"/>
    </location>
</feature>
<evidence type="ECO:0000313" key="9">
    <source>
        <dbReference type="Proteomes" id="UP000638732"/>
    </source>
</evidence>
<dbReference type="Pfam" id="PF13442">
    <property type="entry name" value="Cytochrome_CBB3"/>
    <property type="match status" value="1"/>
</dbReference>
<reference evidence="8" key="1">
    <citation type="submission" date="2020-01" db="EMBL/GenBank/DDBJ databases">
        <authorList>
            <person name="Seo Y.L."/>
        </authorList>
    </citation>
    <scope>NUCLEOTIDE SEQUENCE</scope>
    <source>
        <strain evidence="8">R11</strain>
    </source>
</reference>
<keyword evidence="5 6" id="KW-0408">Iron</keyword>
<comment type="caution">
    <text evidence="8">The sequence shown here is derived from an EMBL/GenBank/DDBJ whole genome shotgun (WGS) entry which is preliminary data.</text>
</comment>
<evidence type="ECO:0000259" key="7">
    <source>
        <dbReference type="PROSITE" id="PS51007"/>
    </source>
</evidence>
<name>A0A966DTX6_9SPHI</name>
<reference evidence="8" key="2">
    <citation type="submission" date="2020-10" db="EMBL/GenBank/DDBJ databases">
        <title>Mucilaginibacter sp. nov., isolated from soil.</title>
        <authorList>
            <person name="Jeon C.O."/>
        </authorList>
    </citation>
    <scope>NUCLEOTIDE SEQUENCE</scope>
    <source>
        <strain evidence="8">R11</strain>
    </source>
</reference>
<dbReference type="PROSITE" id="PS51007">
    <property type="entry name" value="CYTC"/>
    <property type="match status" value="1"/>
</dbReference>
<dbReference type="GO" id="GO:0020037">
    <property type="term" value="F:heme binding"/>
    <property type="evidence" value="ECO:0007669"/>
    <property type="project" value="InterPro"/>
</dbReference>
<dbReference type="InterPro" id="IPR036909">
    <property type="entry name" value="Cyt_c-like_dom_sf"/>
</dbReference>
<evidence type="ECO:0000256" key="1">
    <source>
        <dbReference type="ARBA" id="ARBA00022448"/>
    </source>
</evidence>
<keyword evidence="3 6" id="KW-0479">Metal-binding</keyword>
<dbReference type="AlphaFoldDB" id="A0A966DTX6"/>
<dbReference type="Proteomes" id="UP000638732">
    <property type="component" value="Unassembled WGS sequence"/>
</dbReference>
<proteinExistence type="predicted"/>
<gene>
    <name evidence="8" type="ORF">GSY63_07080</name>
</gene>
<dbReference type="EMBL" id="WWEO01000040">
    <property type="protein sequence ID" value="NCD69114.1"/>
    <property type="molecule type" value="Genomic_DNA"/>
</dbReference>
<dbReference type="GO" id="GO:0009055">
    <property type="term" value="F:electron transfer activity"/>
    <property type="evidence" value="ECO:0007669"/>
    <property type="project" value="InterPro"/>
</dbReference>
<dbReference type="RefSeq" id="WP_166585093.1">
    <property type="nucleotide sequence ID" value="NZ_WWEO01000040.1"/>
</dbReference>
<evidence type="ECO:0000256" key="5">
    <source>
        <dbReference type="ARBA" id="ARBA00023004"/>
    </source>
</evidence>
<evidence type="ECO:0000313" key="8">
    <source>
        <dbReference type="EMBL" id="NCD69114.1"/>
    </source>
</evidence>
<dbReference type="GO" id="GO:0005506">
    <property type="term" value="F:iron ion binding"/>
    <property type="evidence" value="ECO:0007669"/>
    <property type="project" value="InterPro"/>
</dbReference>
<accession>A0A966DTX6</accession>
<dbReference type="PRINTS" id="PR00605">
    <property type="entry name" value="CYTCHROMECIC"/>
</dbReference>
<evidence type="ECO:0000256" key="2">
    <source>
        <dbReference type="ARBA" id="ARBA00022617"/>
    </source>
</evidence>
<organism evidence="8 9">
    <name type="scientific">Mucilaginibacter agri</name>
    <dbReference type="NCBI Taxonomy" id="2695265"/>
    <lineage>
        <taxon>Bacteria</taxon>
        <taxon>Pseudomonadati</taxon>
        <taxon>Bacteroidota</taxon>
        <taxon>Sphingobacteriia</taxon>
        <taxon>Sphingobacteriales</taxon>
        <taxon>Sphingobacteriaceae</taxon>
        <taxon>Mucilaginibacter</taxon>
    </lineage>
</organism>
<keyword evidence="4" id="KW-0249">Electron transport</keyword>